<dbReference type="PANTHER" id="PTHR39664">
    <property type="match status" value="1"/>
</dbReference>
<name>A0ABZ0VQV3_9HYPH</name>
<feature type="domain" description="PIN" evidence="1">
    <location>
        <begin position="4"/>
        <end position="118"/>
    </location>
</feature>
<evidence type="ECO:0000259" key="1">
    <source>
        <dbReference type="Pfam" id="PF01850"/>
    </source>
</evidence>
<dbReference type="RefSeq" id="WP_322419265.1">
    <property type="nucleotide sequence ID" value="NZ_CP139858.1"/>
</dbReference>
<sequence>MLAIDTNVVVRYLTNDHPDQSPRARRVIDDRPVFVAVTVVLEVEWVLRSAYGYDQAAIVRALRAFGGLPTVEIEDAAMVSSALDLVETGVDFANALHLGKSAHCTGFATFDRQLIKTAQAAGFGDVQEAK</sequence>
<protein>
    <submittedName>
        <fullName evidence="2">Type II toxin-antitoxin system VapC family toxin</fullName>
    </submittedName>
</protein>
<reference evidence="2 3" key="1">
    <citation type="submission" date="2023-11" db="EMBL/GenBank/DDBJ databases">
        <authorList>
            <person name="Panchal A.K."/>
            <person name="Meaney J.S."/>
            <person name="Karas B.J."/>
            <person name="diCenzo G.C."/>
        </authorList>
    </citation>
    <scope>NUCLEOTIDE SEQUENCE [LARGE SCALE GENOMIC DNA]</scope>
    <source>
        <strain evidence="2 3">NZP2235</strain>
    </source>
</reference>
<dbReference type="CDD" id="cd18683">
    <property type="entry name" value="PIN_VapC-like"/>
    <property type="match status" value="1"/>
</dbReference>
<dbReference type="PANTHER" id="PTHR39664:SF2">
    <property type="entry name" value="NUCLEIC ACID-BINDING PROTEIN, CONTAINING PIN DOMAIN-RELATED"/>
    <property type="match status" value="1"/>
</dbReference>
<accession>A0ABZ0VQV3</accession>
<dbReference type="EMBL" id="CP139858">
    <property type="protein sequence ID" value="WQB97966.1"/>
    <property type="molecule type" value="Genomic_DNA"/>
</dbReference>
<dbReference type="Proteomes" id="UP001322481">
    <property type="component" value="Chromosome"/>
</dbReference>
<evidence type="ECO:0000313" key="2">
    <source>
        <dbReference type="EMBL" id="WQB97966.1"/>
    </source>
</evidence>
<dbReference type="Gene3D" id="3.40.50.1010">
    <property type="entry name" value="5'-nuclease"/>
    <property type="match status" value="1"/>
</dbReference>
<keyword evidence="3" id="KW-1185">Reference proteome</keyword>
<dbReference type="Pfam" id="PF01850">
    <property type="entry name" value="PIN"/>
    <property type="match status" value="1"/>
</dbReference>
<dbReference type="InterPro" id="IPR029060">
    <property type="entry name" value="PIN-like_dom_sf"/>
</dbReference>
<organism evidence="2 3">
    <name type="scientific">Mesorhizobium huakuii</name>
    <dbReference type="NCBI Taxonomy" id="28104"/>
    <lineage>
        <taxon>Bacteria</taxon>
        <taxon>Pseudomonadati</taxon>
        <taxon>Pseudomonadota</taxon>
        <taxon>Alphaproteobacteria</taxon>
        <taxon>Hyphomicrobiales</taxon>
        <taxon>Phyllobacteriaceae</taxon>
        <taxon>Mesorhizobium</taxon>
    </lineage>
</organism>
<dbReference type="InterPro" id="IPR002716">
    <property type="entry name" value="PIN_dom"/>
</dbReference>
<proteinExistence type="predicted"/>
<gene>
    <name evidence="2" type="ORF">U0R22_002106</name>
</gene>
<dbReference type="SUPFAM" id="SSF88723">
    <property type="entry name" value="PIN domain-like"/>
    <property type="match status" value="1"/>
</dbReference>
<evidence type="ECO:0000313" key="3">
    <source>
        <dbReference type="Proteomes" id="UP001322481"/>
    </source>
</evidence>